<dbReference type="Proteomes" id="UP000006875">
    <property type="component" value="Chromosome"/>
</dbReference>
<feature type="transmembrane region" description="Helical" evidence="9">
    <location>
        <begin position="294"/>
        <end position="315"/>
    </location>
</feature>
<evidence type="ECO:0000256" key="6">
    <source>
        <dbReference type="ARBA" id="ARBA00022989"/>
    </source>
</evidence>
<keyword evidence="7 9" id="KW-0472">Membrane</keyword>
<keyword evidence="2" id="KW-0813">Transport</keyword>
<gene>
    <name evidence="11" type="ordered locus">Ilyop_0028</name>
</gene>
<keyword evidence="3" id="KW-0050">Antiport</keyword>
<comment type="similarity">
    <text evidence="8">Belongs to the NhaC Na(+)/H(+) (TC 2.A.35) antiporter family.</text>
</comment>
<dbReference type="InterPro" id="IPR018461">
    <property type="entry name" value="Na/H_Antiport_NhaC-like_C"/>
</dbReference>
<feature type="transmembrane region" description="Helical" evidence="9">
    <location>
        <begin position="60"/>
        <end position="80"/>
    </location>
</feature>
<feature type="transmembrane region" description="Helical" evidence="9">
    <location>
        <begin position="186"/>
        <end position="207"/>
    </location>
</feature>
<organism evidence="11 12">
    <name type="scientific">Ilyobacter polytropus (strain ATCC 51220 / DSM 2926 / LMG 16218 / CuHBu1)</name>
    <dbReference type="NCBI Taxonomy" id="572544"/>
    <lineage>
        <taxon>Bacteria</taxon>
        <taxon>Fusobacteriati</taxon>
        <taxon>Fusobacteriota</taxon>
        <taxon>Fusobacteriia</taxon>
        <taxon>Fusobacteriales</taxon>
        <taxon>Fusobacteriaceae</taxon>
        <taxon>Ilyobacter</taxon>
    </lineage>
</organism>
<evidence type="ECO:0000256" key="9">
    <source>
        <dbReference type="SAM" id="Phobius"/>
    </source>
</evidence>
<evidence type="ECO:0000256" key="8">
    <source>
        <dbReference type="ARBA" id="ARBA00038435"/>
    </source>
</evidence>
<dbReference type="GO" id="GO:0015297">
    <property type="term" value="F:antiporter activity"/>
    <property type="evidence" value="ECO:0007669"/>
    <property type="project" value="UniProtKB-KW"/>
</dbReference>
<dbReference type="GO" id="GO:0005886">
    <property type="term" value="C:plasma membrane"/>
    <property type="evidence" value="ECO:0007669"/>
    <property type="project" value="UniProtKB-SubCell"/>
</dbReference>
<accession>E3H659</accession>
<evidence type="ECO:0000259" key="10">
    <source>
        <dbReference type="Pfam" id="PF03553"/>
    </source>
</evidence>
<keyword evidence="4" id="KW-1003">Cell membrane</keyword>
<evidence type="ECO:0000256" key="4">
    <source>
        <dbReference type="ARBA" id="ARBA00022475"/>
    </source>
</evidence>
<keyword evidence="5 9" id="KW-0812">Transmembrane</keyword>
<sequence>MDILLGMAFIFILLIFSVINKIFIGYPLFIALFVFSLLSIKRGYGARDVLKMIFDGGKKSFIVLQVFSLIGILTSLWISAGTIPTIVYYGIKFMNPNFFIIYTFFIVSSVSLLLETSFGTVSTIGMAIIVMAKAGNINLAIVTGAIMSGAYFGDRCSPMSSSAILVANLTETDLYTNIKNMLKTEIFPLIASAFFYLILSLDNPIAFTHENIGESMREVFSIGLIPLIPAAIIFGASLLKVNVKKSMSISILSAVFISILVQSYTPLEVINFSFFGFKLENSVKIGNILNRGGIISMIKAGIVVFISCSLAGIFHKTAMLEKFNKISLKSKNRFQLFSCTAITSVLTGIFGCSQTISIVLTEQFLKDAYKKLGFTREKLALDIENTAVMIAPLIPWNIAAFVPTETLKVNFYSYIPYAFYLYFVPISSLLVFKFQNYKLKLKENIV</sequence>
<dbReference type="HOGENOM" id="CLU_033405_2_0_0"/>
<evidence type="ECO:0000256" key="7">
    <source>
        <dbReference type="ARBA" id="ARBA00023136"/>
    </source>
</evidence>
<evidence type="ECO:0000256" key="2">
    <source>
        <dbReference type="ARBA" id="ARBA00022448"/>
    </source>
</evidence>
<name>E3H659_ILYPC</name>
<dbReference type="InterPro" id="IPR052180">
    <property type="entry name" value="NhaC_Na-H+_Antiporter"/>
</dbReference>
<evidence type="ECO:0000313" key="11">
    <source>
        <dbReference type="EMBL" id="ADO81818.1"/>
    </source>
</evidence>
<evidence type="ECO:0000313" key="12">
    <source>
        <dbReference type="Proteomes" id="UP000006875"/>
    </source>
</evidence>
<dbReference type="PANTHER" id="PTHR33451:SF3">
    <property type="entry name" value="MALATE-2H(+)_NA(+)-LACTATE ANTIPORTER"/>
    <property type="match status" value="1"/>
</dbReference>
<evidence type="ECO:0000256" key="5">
    <source>
        <dbReference type="ARBA" id="ARBA00022692"/>
    </source>
</evidence>
<dbReference type="eggNOG" id="COG1757">
    <property type="taxonomic scope" value="Bacteria"/>
</dbReference>
<evidence type="ECO:0000256" key="1">
    <source>
        <dbReference type="ARBA" id="ARBA00004651"/>
    </source>
</evidence>
<protein>
    <submittedName>
        <fullName evidence="11">Transporter, NhaC family</fullName>
    </submittedName>
</protein>
<feature type="transmembrane region" description="Helical" evidence="9">
    <location>
        <begin position="411"/>
        <end position="432"/>
    </location>
</feature>
<reference evidence="11 12" key="1">
    <citation type="journal article" date="2010" name="Stand. Genomic Sci.">
        <title>Complete genome sequence of Ilyobacter polytropus type strain (CuHbu1).</title>
        <authorList>
            <person name="Sikorski J."/>
            <person name="Chertkov O."/>
            <person name="Lapidus A."/>
            <person name="Nolan M."/>
            <person name="Lucas S."/>
            <person name="Del Rio T.G."/>
            <person name="Tice H."/>
            <person name="Cheng J.F."/>
            <person name="Tapia R."/>
            <person name="Han C."/>
            <person name="Goodwin L."/>
            <person name="Pitluck S."/>
            <person name="Liolios K."/>
            <person name="Ivanova N."/>
            <person name="Mavromatis K."/>
            <person name="Mikhailova N."/>
            <person name="Pati A."/>
            <person name="Chen A."/>
            <person name="Palaniappan K."/>
            <person name="Land M."/>
            <person name="Hauser L."/>
            <person name="Chang Y.J."/>
            <person name="Jeffries C.D."/>
            <person name="Brambilla E."/>
            <person name="Yasawong M."/>
            <person name="Rohde M."/>
            <person name="Pukall R."/>
            <person name="Spring S."/>
            <person name="Goker M."/>
            <person name="Woyke T."/>
            <person name="Bristow J."/>
            <person name="Eisen J.A."/>
            <person name="Markowitz V."/>
            <person name="Hugenholtz P."/>
            <person name="Kyrpides N.C."/>
            <person name="Klenk H.P."/>
        </authorList>
    </citation>
    <scope>NUCLEOTIDE SEQUENCE [LARGE SCALE GENOMIC DNA]</scope>
    <source>
        <strain evidence="12">ATCC 51220 / DSM 2926 / LMG 16218 / CuHBu1</strain>
    </source>
</reference>
<dbReference type="EMBL" id="CP002281">
    <property type="protein sequence ID" value="ADO81818.1"/>
    <property type="molecule type" value="Genomic_DNA"/>
</dbReference>
<proteinExistence type="inferred from homology"/>
<feature type="transmembrane region" description="Helical" evidence="9">
    <location>
        <begin position="6"/>
        <end position="39"/>
    </location>
</feature>
<dbReference type="KEGG" id="ipo:Ilyop_0028"/>
<keyword evidence="12" id="KW-1185">Reference proteome</keyword>
<keyword evidence="6 9" id="KW-1133">Transmembrane helix</keyword>
<dbReference type="AlphaFoldDB" id="E3H659"/>
<dbReference type="OrthoDB" id="9762978at2"/>
<evidence type="ECO:0000256" key="3">
    <source>
        <dbReference type="ARBA" id="ARBA00022449"/>
    </source>
</evidence>
<feature type="domain" description="Na+/H+ antiporter NhaC-like C-terminal" evidence="10">
    <location>
        <begin position="149"/>
        <end position="430"/>
    </location>
</feature>
<feature type="transmembrane region" description="Helical" evidence="9">
    <location>
        <begin position="251"/>
        <end position="274"/>
    </location>
</feature>
<dbReference type="RefSeq" id="WP_013386490.1">
    <property type="nucleotide sequence ID" value="NC_014632.1"/>
</dbReference>
<feature type="transmembrane region" description="Helical" evidence="9">
    <location>
        <begin position="336"/>
        <end position="360"/>
    </location>
</feature>
<comment type="subcellular location">
    <subcellularLocation>
        <location evidence="1">Cell membrane</location>
        <topology evidence="1">Multi-pass membrane protein</topology>
    </subcellularLocation>
</comment>
<dbReference type="PANTHER" id="PTHR33451">
    <property type="entry name" value="MALATE-2H(+)/NA(+)-LACTATE ANTIPORTER"/>
    <property type="match status" value="1"/>
</dbReference>
<dbReference type="Pfam" id="PF03553">
    <property type="entry name" value="Na_H_antiporter"/>
    <property type="match status" value="1"/>
</dbReference>
<feature type="transmembrane region" description="Helical" evidence="9">
    <location>
        <begin position="219"/>
        <end position="239"/>
    </location>
</feature>